<evidence type="ECO:0000256" key="3">
    <source>
        <dbReference type="RuleBase" id="RU000363"/>
    </source>
</evidence>
<dbReference type="Gene3D" id="3.40.50.720">
    <property type="entry name" value="NAD(P)-binding Rossmann-like Domain"/>
    <property type="match status" value="1"/>
</dbReference>
<comment type="similarity">
    <text evidence="1 3">Belongs to the short-chain dehydrogenases/reductases (SDR) family.</text>
</comment>
<dbReference type="SUPFAM" id="SSF51735">
    <property type="entry name" value="NAD(P)-binding Rossmann-fold domains"/>
    <property type="match status" value="1"/>
</dbReference>
<dbReference type="SMART" id="SM00822">
    <property type="entry name" value="PKS_KR"/>
    <property type="match status" value="1"/>
</dbReference>
<reference evidence="6" key="1">
    <citation type="journal article" date="2019" name="Int. J. Syst. Evol. Microbiol.">
        <title>The Global Catalogue of Microorganisms (GCM) 10K type strain sequencing project: providing services to taxonomists for standard genome sequencing and annotation.</title>
        <authorList>
            <consortium name="The Broad Institute Genomics Platform"/>
            <consortium name="The Broad Institute Genome Sequencing Center for Infectious Disease"/>
            <person name="Wu L."/>
            <person name="Ma J."/>
        </authorList>
    </citation>
    <scope>NUCLEOTIDE SEQUENCE [LARGE SCALE GENOMIC DNA]</scope>
    <source>
        <strain evidence="6">KACC 14249</strain>
    </source>
</reference>
<evidence type="ECO:0000256" key="2">
    <source>
        <dbReference type="ARBA" id="ARBA00023002"/>
    </source>
</evidence>
<dbReference type="GO" id="GO:0016491">
    <property type="term" value="F:oxidoreductase activity"/>
    <property type="evidence" value="ECO:0007669"/>
    <property type="project" value="UniProtKB-KW"/>
</dbReference>
<evidence type="ECO:0000259" key="4">
    <source>
        <dbReference type="SMART" id="SM00822"/>
    </source>
</evidence>
<keyword evidence="6" id="KW-1185">Reference proteome</keyword>
<organism evidence="5 6">
    <name type="scientific">Angustibacter luteus</name>
    <dbReference type="NCBI Taxonomy" id="658456"/>
    <lineage>
        <taxon>Bacteria</taxon>
        <taxon>Bacillati</taxon>
        <taxon>Actinomycetota</taxon>
        <taxon>Actinomycetes</taxon>
        <taxon>Kineosporiales</taxon>
        <taxon>Kineosporiaceae</taxon>
    </lineage>
</organism>
<dbReference type="PROSITE" id="PS00061">
    <property type="entry name" value="ADH_SHORT"/>
    <property type="match status" value="1"/>
</dbReference>
<dbReference type="PANTHER" id="PTHR44196:SF1">
    <property type="entry name" value="DEHYDROGENASE_REDUCTASE SDR FAMILY MEMBER 7B"/>
    <property type="match status" value="1"/>
</dbReference>
<accession>A0ABW1JC35</accession>
<dbReference type="InterPro" id="IPR057326">
    <property type="entry name" value="KR_dom"/>
</dbReference>
<evidence type="ECO:0000256" key="1">
    <source>
        <dbReference type="ARBA" id="ARBA00006484"/>
    </source>
</evidence>
<dbReference type="PRINTS" id="PR00081">
    <property type="entry name" value="GDHRDH"/>
</dbReference>
<dbReference type="InterPro" id="IPR020904">
    <property type="entry name" value="Sc_DH/Rdtase_CS"/>
</dbReference>
<keyword evidence="2 5" id="KW-0560">Oxidoreductase</keyword>
<dbReference type="InterPro" id="IPR002347">
    <property type="entry name" value="SDR_fam"/>
</dbReference>
<dbReference type="PANTHER" id="PTHR44196">
    <property type="entry name" value="DEHYDROGENASE/REDUCTASE SDR FAMILY MEMBER 7B"/>
    <property type="match status" value="1"/>
</dbReference>
<sequence>MTADPAKGDDATPRVVLVTGATSGIGLALARELAAAGDHLALLARSKEPLDRTASECRTAGAASVTTFAADVADGAAVEAAVRDVERRQGPIDVVVQSAGVAAYGRFEDVPPEVFDGVLATNVLGTANVVRAVLPGMRDRNDGRIVLIGSVVGALAVPEMSAYAVSKWAIRSLARHLQIENRDRSGVHITLVTPGGIDTPIYPQAATYNGHVGKPPPPIYAPETVAHRIVQSLNRPPKRLDVGITNAVMALGFALLPSLYDAIVTPLFNLVTKERENVPPTSGNVLRPNAALNALRGRHPGLTNLRRR</sequence>
<evidence type="ECO:0000313" key="6">
    <source>
        <dbReference type="Proteomes" id="UP001596189"/>
    </source>
</evidence>
<evidence type="ECO:0000313" key="5">
    <source>
        <dbReference type="EMBL" id="MFC6006695.1"/>
    </source>
</evidence>
<comment type="caution">
    <text evidence="5">The sequence shown here is derived from an EMBL/GenBank/DDBJ whole genome shotgun (WGS) entry which is preliminary data.</text>
</comment>
<name>A0ABW1JC35_9ACTN</name>
<dbReference type="Pfam" id="PF00106">
    <property type="entry name" value="adh_short"/>
    <property type="match status" value="1"/>
</dbReference>
<dbReference type="PRINTS" id="PR00080">
    <property type="entry name" value="SDRFAMILY"/>
</dbReference>
<gene>
    <name evidence="5" type="ORF">ACFQDO_06075</name>
</gene>
<proteinExistence type="inferred from homology"/>
<dbReference type="EC" id="1.-.-.-" evidence="5"/>
<feature type="domain" description="Ketoreductase" evidence="4">
    <location>
        <begin position="14"/>
        <end position="200"/>
    </location>
</feature>
<dbReference type="RefSeq" id="WP_345718172.1">
    <property type="nucleotide sequence ID" value="NZ_BAABFP010000008.1"/>
</dbReference>
<dbReference type="EMBL" id="JBHSRD010000003">
    <property type="protein sequence ID" value="MFC6006695.1"/>
    <property type="molecule type" value="Genomic_DNA"/>
</dbReference>
<dbReference type="InterPro" id="IPR036291">
    <property type="entry name" value="NAD(P)-bd_dom_sf"/>
</dbReference>
<dbReference type="Proteomes" id="UP001596189">
    <property type="component" value="Unassembled WGS sequence"/>
</dbReference>
<protein>
    <submittedName>
        <fullName evidence="5">SDR family NAD(P)-dependent oxidoreductase</fullName>
        <ecNumber evidence="5">1.-.-.-</ecNumber>
    </submittedName>
</protein>